<accession>A0A137P046</accession>
<dbReference type="InterPro" id="IPR009057">
    <property type="entry name" value="Homeodomain-like_sf"/>
</dbReference>
<feature type="domain" description="HTH myb-type" evidence="7">
    <location>
        <begin position="144"/>
        <end position="198"/>
    </location>
</feature>
<gene>
    <name evidence="8" type="ORF">CONCODRAFT_79837</name>
</gene>
<organism evidence="8 9">
    <name type="scientific">Conidiobolus coronatus (strain ATCC 28846 / CBS 209.66 / NRRL 28638)</name>
    <name type="common">Delacroixia coronata</name>
    <dbReference type="NCBI Taxonomy" id="796925"/>
    <lineage>
        <taxon>Eukaryota</taxon>
        <taxon>Fungi</taxon>
        <taxon>Fungi incertae sedis</taxon>
        <taxon>Zoopagomycota</taxon>
        <taxon>Entomophthoromycotina</taxon>
        <taxon>Entomophthoromycetes</taxon>
        <taxon>Entomophthorales</taxon>
        <taxon>Ancylistaceae</taxon>
        <taxon>Conidiobolus</taxon>
    </lineage>
</organism>
<evidence type="ECO:0000313" key="9">
    <source>
        <dbReference type="Proteomes" id="UP000070444"/>
    </source>
</evidence>
<feature type="domain" description="Myb-like" evidence="5">
    <location>
        <begin position="34"/>
        <end position="78"/>
    </location>
</feature>
<evidence type="ECO:0000256" key="2">
    <source>
        <dbReference type="ARBA" id="ARBA00023125"/>
    </source>
</evidence>
<feature type="domain" description="SANT" evidence="6">
    <location>
        <begin position="147"/>
        <end position="198"/>
    </location>
</feature>
<dbReference type="InterPro" id="IPR017930">
    <property type="entry name" value="Myb_dom"/>
</dbReference>
<evidence type="ECO:0000313" key="8">
    <source>
        <dbReference type="EMBL" id="KXN68234.1"/>
    </source>
</evidence>
<dbReference type="GO" id="GO:0003677">
    <property type="term" value="F:DNA binding"/>
    <property type="evidence" value="ECO:0007669"/>
    <property type="project" value="UniProtKB-KW"/>
</dbReference>
<evidence type="ECO:0000259" key="5">
    <source>
        <dbReference type="PROSITE" id="PS50090"/>
    </source>
</evidence>
<dbReference type="InterPro" id="IPR017884">
    <property type="entry name" value="SANT_dom"/>
</dbReference>
<keyword evidence="9" id="KW-1185">Reference proteome</keyword>
<dbReference type="Pfam" id="PF00249">
    <property type="entry name" value="Myb_DNA-binding"/>
    <property type="match status" value="2"/>
</dbReference>
<dbReference type="SUPFAM" id="SSF46689">
    <property type="entry name" value="Homeodomain-like"/>
    <property type="match status" value="2"/>
</dbReference>
<sequence length="264" mass="31397">MICPFKNSTRLIKQLDIIKLNSKFYTTTLVLNQKWTDAELTLVQKGVKLFGTDWDRIQEELLPERKPAHIKNAWNKKFDKISYKSDSNNNLAIDNHLSSLWSPKLDSLVKHCIENQFQDWDQIKLLHFPKLSKEEVKQRYKYLTINRSKRKWSSIETEKLIEAIELLEDDWGLISNHVQTRSPNQCKIKFLRQIKSKPTLQSTSLSEYLISLDHKTSQTKYLDTLIDNFVLQYGQRWNWISLQFPIHYLPSQLKSNYLQRNNKN</sequence>
<dbReference type="STRING" id="796925.A0A137P046"/>
<evidence type="ECO:0000259" key="6">
    <source>
        <dbReference type="PROSITE" id="PS51293"/>
    </source>
</evidence>
<keyword evidence="4" id="KW-0539">Nucleus</keyword>
<evidence type="ECO:0000256" key="4">
    <source>
        <dbReference type="ARBA" id="ARBA00023242"/>
    </source>
</evidence>
<dbReference type="PROSITE" id="PS50090">
    <property type="entry name" value="MYB_LIKE"/>
    <property type="match status" value="2"/>
</dbReference>
<keyword evidence="1" id="KW-0805">Transcription regulation</keyword>
<proteinExistence type="predicted"/>
<dbReference type="EMBL" id="KQ964587">
    <property type="protein sequence ID" value="KXN68234.1"/>
    <property type="molecule type" value="Genomic_DNA"/>
</dbReference>
<dbReference type="Gene3D" id="1.10.10.60">
    <property type="entry name" value="Homeodomain-like"/>
    <property type="match status" value="2"/>
</dbReference>
<dbReference type="PANTHER" id="PTHR12802">
    <property type="entry name" value="SWI/SNF COMPLEX-RELATED"/>
    <property type="match status" value="1"/>
</dbReference>
<keyword evidence="3" id="KW-0804">Transcription</keyword>
<dbReference type="Proteomes" id="UP000070444">
    <property type="component" value="Unassembled WGS sequence"/>
</dbReference>
<dbReference type="SMART" id="SM00717">
    <property type="entry name" value="SANT"/>
    <property type="match status" value="2"/>
</dbReference>
<protein>
    <recommendedName>
        <fullName evidence="10">Homeodomain-like protein</fullName>
    </recommendedName>
</protein>
<keyword evidence="2" id="KW-0238">DNA-binding</keyword>
<dbReference type="OrthoDB" id="2143914at2759"/>
<feature type="domain" description="Myb-like" evidence="5">
    <location>
        <begin position="144"/>
        <end position="194"/>
    </location>
</feature>
<dbReference type="PROSITE" id="PS51294">
    <property type="entry name" value="HTH_MYB"/>
    <property type="match status" value="1"/>
</dbReference>
<evidence type="ECO:0008006" key="10">
    <source>
        <dbReference type="Google" id="ProtNLM"/>
    </source>
</evidence>
<evidence type="ECO:0000259" key="7">
    <source>
        <dbReference type="PROSITE" id="PS51294"/>
    </source>
</evidence>
<name>A0A137P046_CONC2</name>
<dbReference type="InterPro" id="IPR001005">
    <property type="entry name" value="SANT/Myb"/>
</dbReference>
<dbReference type="PROSITE" id="PS51293">
    <property type="entry name" value="SANT"/>
    <property type="match status" value="1"/>
</dbReference>
<dbReference type="CDD" id="cd00167">
    <property type="entry name" value="SANT"/>
    <property type="match status" value="1"/>
</dbReference>
<reference evidence="8 9" key="1">
    <citation type="journal article" date="2015" name="Genome Biol. Evol.">
        <title>Phylogenomic analyses indicate that early fungi evolved digesting cell walls of algal ancestors of land plants.</title>
        <authorList>
            <person name="Chang Y."/>
            <person name="Wang S."/>
            <person name="Sekimoto S."/>
            <person name="Aerts A.L."/>
            <person name="Choi C."/>
            <person name="Clum A."/>
            <person name="LaButti K.M."/>
            <person name="Lindquist E.A."/>
            <person name="Yee Ngan C."/>
            <person name="Ohm R.A."/>
            <person name="Salamov A.A."/>
            <person name="Grigoriev I.V."/>
            <person name="Spatafora J.W."/>
            <person name="Berbee M.L."/>
        </authorList>
    </citation>
    <scope>NUCLEOTIDE SEQUENCE [LARGE SCALE GENOMIC DNA]</scope>
    <source>
        <strain evidence="8 9">NRRL 28638</strain>
    </source>
</reference>
<dbReference type="AlphaFoldDB" id="A0A137P046"/>
<evidence type="ECO:0000256" key="1">
    <source>
        <dbReference type="ARBA" id="ARBA00023015"/>
    </source>
</evidence>
<evidence type="ECO:0000256" key="3">
    <source>
        <dbReference type="ARBA" id="ARBA00023163"/>
    </source>
</evidence>
<dbReference type="PANTHER" id="PTHR12802:SF41">
    <property type="entry name" value="BRAHMA ASSOCIATED PROTEIN 155 KDA"/>
    <property type="match status" value="1"/>
</dbReference>